<dbReference type="AlphaFoldDB" id="M5S7F1"/>
<reference evidence="1 2" key="1">
    <citation type="journal article" date="2013" name="Mar. Genomics">
        <title>Expression of sulfatases in Rhodopirellula baltica and the diversity of sulfatases in the genus Rhodopirellula.</title>
        <authorList>
            <person name="Wegner C.E."/>
            <person name="Richter-Heitmann T."/>
            <person name="Klindworth A."/>
            <person name="Klockow C."/>
            <person name="Richter M."/>
            <person name="Achstetter T."/>
            <person name="Glockner F.O."/>
            <person name="Harder J."/>
        </authorList>
    </citation>
    <scope>NUCLEOTIDE SEQUENCE [LARGE SCALE GENOMIC DNA]</scope>
    <source>
        <strain evidence="1 2">SH398</strain>
    </source>
</reference>
<dbReference type="PATRIC" id="fig|1263868.3.peg.2138"/>
<evidence type="ECO:0000313" key="1">
    <source>
        <dbReference type="EMBL" id="EMI27573.1"/>
    </source>
</evidence>
<gene>
    <name evidence="1" type="ORF">RESH_01975</name>
</gene>
<organism evidence="1 2">
    <name type="scientific">Rhodopirellula europaea SH398</name>
    <dbReference type="NCBI Taxonomy" id="1263868"/>
    <lineage>
        <taxon>Bacteria</taxon>
        <taxon>Pseudomonadati</taxon>
        <taxon>Planctomycetota</taxon>
        <taxon>Planctomycetia</taxon>
        <taxon>Pirellulales</taxon>
        <taxon>Pirellulaceae</taxon>
        <taxon>Rhodopirellula</taxon>
    </lineage>
</organism>
<protein>
    <submittedName>
        <fullName evidence="1">Uncharacterized protein</fullName>
    </submittedName>
</protein>
<proteinExistence type="predicted"/>
<accession>M5S7F1</accession>
<dbReference type="EMBL" id="ANOF01000063">
    <property type="protein sequence ID" value="EMI27573.1"/>
    <property type="molecule type" value="Genomic_DNA"/>
</dbReference>
<name>M5S7F1_9BACT</name>
<sequence>MVDVFRPPHAGMLDDFQPIHARFEYWDYWKIFIRDEFRLHLVLRTDIPTDVMNVLATQNVQPSTSFGTSIAELVTHCPLGWKRTLTRNCHLATSKFGTSLTDPAI</sequence>
<evidence type="ECO:0000313" key="2">
    <source>
        <dbReference type="Proteomes" id="UP000011996"/>
    </source>
</evidence>
<dbReference type="Proteomes" id="UP000011996">
    <property type="component" value="Unassembled WGS sequence"/>
</dbReference>
<dbReference type="STRING" id="1263868.RESH_01975"/>
<comment type="caution">
    <text evidence="1">The sequence shown here is derived from an EMBL/GenBank/DDBJ whole genome shotgun (WGS) entry which is preliminary data.</text>
</comment>